<keyword evidence="15" id="KW-1185">Reference proteome</keyword>
<evidence type="ECO:0000256" key="4">
    <source>
        <dbReference type="ARBA" id="ARBA00022692"/>
    </source>
</evidence>
<dbReference type="GO" id="GO:0016020">
    <property type="term" value="C:membrane"/>
    <property type="evidence" value="ECO:0007669"/>
    <property type="project" value="UniProtKB-SubCell"/>
</dbReference>
<evidence type="ECO:0000256" key="2">
    <source>
        <dbReference type="ARBA" id="ARBA00004370"/>
    </source>
</evidence>
<keyword evidence="8 11" id="KW-0408">Iron</keyword>
<comment type="cofactor">
    <cofactor evidence="1 11">
        <name>heme</name>
        <dbReference type="ChEBI" id="CHEBI:30413"/>
    </cofactor>
</comment>
<gene>
    <name evidence="14" type="ORF">RND81_06G066400</name>
</gene>
<evidence type="ECO:0000256" key="5">
    <source>
        <dbReference type="ARBA" id="ARBA00022723"/>
    </source>
</evidence>
<dbReference type="Gene3D" id="1.10.630.10">
    <property type="entry name" value="Cytochrome P450"/>
    <property type="match status" value="1"/>
</dbReference>
<keyword evidence="7 12" id="KW-0560">Oxidoreductase</keyword>
<evidence type="ECO:0008006" key="16">
    <source>
        <dbReference type="Google" id="ProtNLM"/>
    </source>
</evidence>
<dbReference type="GO" id="GO:0004497">
    <property type="term" value="F:monooxygenase activity"/>
    <property type="evidence" value="ECO:0007669"/>
    <property type="project" value="UniProtKB-KW"/>
</dbReference>
<keyword evidence="4 13" id="KW-0812">Transmembrane</keyword>
<dbReference type="EMBL" id="JBDFQZ010000006">
    <property type="protein sequence ID" value="KAK9714025.1"/>
    <property type="molecule type" value="Genomic_DNA"/>
</dbReference>
<dbReference type="InterPro" id="IPR050651">
    <property type="entry name" value="Plant_Cytochrome_P450_Monoox"/>
</dbReference>
<dbReference type="InterPro" id="IPR036396">
    <property type="entry name" value="Cyt_P450_sf"/>
</dbReference>
<keyword evidence="5 11" id="KW-0479">Metal-binding</keyword>
<dbReference type="AlphaFoldDB" id="A0AAW1K7J3"/>
<dbReference type="InterPro" id="IPR017972">
    <property type="entry name" value="Cyt_P450_CS"/>
</dbReference>
<dbReference type="Pfam" id="PF00067">
    <property type="entry name" value="p450"/>
    <property type="match status" value="1"/>
</dbReference>
<evidence type="ECO:0000256" key="7">
    <source>
        <dbReference type="ARBA" id="ARBA00023002"/>
    </source>
</evidence>
<keyword evidence="3 11" id="KW-0349">Heme</keyword>
<dbReference type="PANTHER" id="PTHR47947">
    <property type="entry name" value="CYTOCHROME P450 82C3-RELATED"/>
    <property type="match status" value="1"/>
</dbReference>
<evidence type="ECO:0000256" key="3">
    <source>
        <dbReference type="ARBA" id="ARBA00022617"/>
    </source>
</evidence>
<keyword evidence="6 13" id="KW-1133">Transmembrane helix</keyword>
<keyword evidence="9 12" id="KW-0503">Monooxygenase</keyword>
<organism evidence="14 15">
    <name type="scientific">Saponaria officinalis</name>
    <name type="common">Common soapwort</name>
    <name type="synonym">Lychnis saponaria</name>
    <dbReference type="NCBI Taxonomy" id="3572"/>
    <lineage>
        <taxon>Eukaryota</taxon>
        <taxon>Viridiplantae</taxon>
        <taxon>Streptophyta</taxon>
        <taxon>Embryophyta</taxon>
        <taxon>Tracheophyta</taxon>
        <taxon>Spermatophyta</taxon>
        <taxon>Magnoliopsida</taxon>
        <taxon>eudicotyledons</taxon>
        <taxon>Gunneridae</taxon>
        <taxon>Pentapetalae</taxon>
        <taxon>Caryophyllales</taxon>
        <taxon>Caryophyllaceae</taxon>
        <taxon>Caryophylleae</taxon>
        <taxon>Saponaria</taxon>
    </lineage>
</organism>
<dbReference type="PROSITE" id="PS00086">
    <property type="entry name" value="CYTOCHROME_P450"/>
    <property type="match status" value="1"/>
</dbReference>
<dbReference type="Proteomes" id="UP001443914">
    <property type="component" value="Unassembled WGS sequence"/>
</dbReference>
<comment type="caution">
    <text evidence="14">The sequence shown here is derived from an EMBL/GenBank/DDBJ whole genome shotgun (WGS) entry which is preliminary data.</text>
</comment>
<accession>A0AAW1K7J3</accession>
<dbReference type="PRINTS" id="PR00463">
    <property type="entry name" value="EP450I"/>
</dbReference>
<keyword evidence="10 13" id="KW-0472">Membrane</keyword>
<dbReference type="SUPFAM" id="SSF48264">
    <property type="entry name" value="Cytochrome P450"/>
    <property type="match status" value="1"/>
</dbReference>
<feature type="binding site" description="axial binding residue" evidence="11">
    <location>
        <position position="458"/>
    </location>
    <ligand>
        <name>heme</name>
        <dbReference type="ChEBI" id="CHEBI:30413"/>
    </ligand>
    <ligandPart>
        <name>Fe</name>
        <dbReference type="ChEBI" id="CHEBI:18248"/>
    </ligandPart>
</feature>
<dbReference type="GO" id="GO:0020037">
    <property type="term" value="F:heme binding"/>
    <property type="evidence" value="ECO:0007669"/>
    <property type="project" value="InterPro"/>
</dbReference>
<dbReference type="GO" id="GO:0016705">
    <property type="term" value="F:oxidoreductase activity, acting on paired donors, with incorporation or reduction of molecular oxygen"/>
    <property type="evidence" value="ECO:0007669"/>
    <property type="project" value="InterPro"/>
</dbReference>
<dbReference type="PRINTS" id="PR00385">
    <property type="entry name" value="P450"/>
</dbReference>
<evidence type="ECO:0000256" key="8">
    <source>
        <dbReference type="ARBA" id="ARBA00023004"/>
    </source>
</evidence>
<evidence type="ECO:0000313" key="14">
    <source>
        <dbReference type="EMBL" id="KAK9714025.1"/>
    </source>
</evidence>
<evidence type="ECO:0000256" key="12">
    <source>
        <dbReference type="RuleBase" id="RU000461"/>
    </source>
</evidence>
<proteinExistence type="inferred from homology"/>
<dbReference type="FunFam" id="1.10.630.10:FF:000026">
    <property type="entry name" value="Cytochrome P450 82C4"/>
    <property type="match status" value="1"/>
</dbReference>
<reference evidence="14" key="1">
    <citation type="submission" date="2024-03" db="EMBL/GenBank/DDBJ databases">
        <title>WGS assembly of Saponaria officinalis var. Norfolk2.</title>
        <authorList>
            <person name="Jenkins J."/>
            <person name="Shu S."/>
            <person name="Grimwood J."/>
            <person name="Barry K."/>
            <person name="Goodstein D."/>
            <person name="Schmutz J."/>
            <person name="Leebens-Mack J."/>
            <person name="Osbourn A."/>
        </authorList>
    </citation>
    <scope>NUCLEOTIDE SEQUENCE [LARGE SCALE GENOMIC DNA]</scope>
    <source>
        <strain evidence="14">JIC</strain>
    </source>
</reference>
<protein>
    <recommendedName>
        <fullName evidence="16">Cytochrome P450</fullName>
    </recommendedName>
</protein>
<dbReference type="InterPro" id="IPR001128">
    <property type="entry name" value="Cyt_P450"/>
</dbReference>
<sequence length="520" mass="58983">MDLLKHCPLVATTLLAFAVIIFTTLNRYKTGRKLKLAPLAGGAWPIIGHLPILHPSKLPHKVLSSMANEYGPIFRISYGVHQAVVISSSDLAKECLSTHDKAASGRPKSIAVELMSYNYAIFGFSPYGPYWRTMRKIVMLELLSNHRVSMLSYVWKSEINEFLKKMYDTWNIEKNESGFVLVDMKKLFGDLALEIMLRIISSKQSSANNNESVRFQNAIRKFFKYVGSFIIGDALPFLRCLDLGGEEKVMKRVFTEIDDILEGWLKEHKEKSNDVKSKKDEDFMDVMLSVLDHDATKDCNYDADIINKATCLMMIAGGTDTTTVTLTWALTLLMNNPQALKRATEELTLVVGNERQVTEQDIPKLKYLQAIVKETFRLYPAGPLMGPREFIEDCTINDYNVVKGTRLIVNLHKIFRDPMYWESPTEFRPERFLGSDRDIDVKGRHFELFPFGAGRRICPGSSFALQVMNLTLANVLHGFKYFRPNDAPIDVCESFGLTNMKKEPLNVLISPALSSNVYAN</sequence>
<evidence type="ECO:0000256" key="1">
    <source>
        <dbReference type="ARBA" id="ARBA00001971"/>
    </source>
</evidence>
<comment type="similarity">
    <text evidence="12">Belongs to the cytochrome P450 family.</text>
</comment>
<evidence type="ECO:0000256" key="11">
    <source>
        <dbReference type="PIRSR" id="PIRSR602401-1"/>
    </source>
</evidence>
<evidence type="ECO:0000313" key="15">
    <source>
        <dbReference type="Proteomes" id="UP001443914"/>
    </source>
</evidence>
<dbReference type="InterPro" id="IPR002401">
    <property type="entry name" value="Cyt_P450_E_grp-I"/>
</dbReference>
<evidence type="ECO:0000256" key="9">
    <source>
        <dbReference type="ARBA" id="ARBA00023033"/>
    </source>
</evidence>
<feature type="transmembrane region" description="Helical" evidence="13">
    <location>
        <begin position="6"/>
        <end position="25"/>
    </location>
</feature>
<comment type="subcellular location">
    <subcellularLocation>
        <location evidence="2">Membrane</location>
    </subcellularLocation>
</comment>
<dbReference type="GO" id="GO:0005506">
    <property type="term" value="F:iron ion binding"/>
    <property type="evidence" value="ECO:0007669"/>
    <property type="project" value="InterPro"/>
</dbReference>
<evidence type="ECO:0000256" key="10">
    <source>
        <dbReference type="ARBA" id="ARBA00023136"/>
    </source>
</evidence>
<dbReference type="PANTHER" id="PTHR47947:SF26">
    <property type="entry name" value="CYTOCHROME P450"/>
    <property type="match status" value="1"/>
</dbReference>
<evidence type="ECO:0000256" key="13">
    <source>
        <dbReference type="SAM" id="Phobius"/>
    </source>
</evidence>
<name>A0AAW1K7J3_SAPOF</name>
<evidence type="ECO:0000256" key="6">
    <source>
        <dbReference type="ARBA" id="ARBA00022989"/>
    </source>
</evidence>